<evidence type="ECO:0000256" key="3">
    <source>
        <dbReference type="ARBA" id="ARBA00022723"/>
    </source>
</evidence>
<evidence type="ECO:0000256" key="2">
    <source>
        <dbReference type="ARBA" id="ARBA00012682"/>
    </source>
</evidence>
<dbReference type="SUPFAM" id="SSF54719">
    <property type="entry name" value="Fe,Mn superoxide dismutase (SOD), C-terminal domain"/>
    <property type="match status" value="1"/>
</dbReference>
<evidence type="ECO:0000256" key="7">
    <source>
        <dbReference type="SAM" id="Phobius"/>
    </source>
</evidence>
<accession>A0ABR1TG81</accession>
<dbReference type="Gene3D" id="3.55.40.20">
    <property type="entry name" value="Iron/manganese superoxide dismutase, C-terminal domain"/>
    <property type="match status" value="1"/>
</dbReference>
<feature type="compositionally biased region" description="Low complexity" evidence="6">
    <location>
        <begin position="49"/>
        <end position="58"/>
    </location>
</feature>
<proteinExistence type="inferred from homology"/>
<dbReference type="InterPro" id="IPR019833">
    <property type="entry name" value="Mn/Fe_SOD_BS"/>
</dbReference>
<feature type="domain" description="Manganese/iron superoxide dismutase N-terminal" evidence="8">
    <location>
        <begin position="67"/>
        <end position="170"/>
    </location>
</feature>
<feature type="transmembrane region" description="Helical" evidence="7">
    <location>
        <begin position="15"/>
        <end position="32"/>
    </location>
</feature>
<sequence length="343" mass="37403">MAPPTTPSPRNSAPSFYFLAVLPVLLGALFLARPDALSFFSPDRAVPASSSSSSSSSSTASGMTGPHTLPALPYAYDALEPYFDKETMELHHSRHHQTYVHNLNAALHRLSQFQAPEASASELLSSLSVQELLRNLDKVPADDDGGGTLRTAIRNSAGGHANHALFWRGLKKGTSVDKIASQHGYNPETERSVRVTPFRYALERNFGSFEAFQAQFEKAAASVFGSGWAWLVHVPASALDLEGSSASDESDRHAREWIGNNGFLKIVTTANQDSPLMGAEFATVVAGGGSSGAMTPIIGLDVWEHAYYLKFQNRRPDYIKAFWEVVNWEEASRLYIDALLDNN</sequence>
<dbReference type="InterPro" id="IPR036314">
    <property type="entry name" value="SOD_C_sf"/>
</dbReference>
<evidence type="ECO:0000256" key="4">
    <source>
        <dbReference type="ARBA" id="ARBA00023002"/>
    </source>
</evidence>
<dbReference type="InterPro" id="IPR036324">
    <property type="entry name" value="Mn/Fe_SOD_N_sf"/>
</dbReference>
<feature type="domain" description="Manganese/iron superoxide dismutase C-terminal" evidence="9">
    <location>
        <begin position="199"/>
        <end position="245"/>
    </location>
</feature>
<evidence type="ECO:0000256" key="6">
    <source>
        <dbReference type="SAM" id="MobiDB-lite"/>
    </source>
</evidence>
<dbReference type="Pfam" id="PF00081">
    <property type="entry name" value="Sod_Fe_N"/>
    <property type="match status" value="1"/>
</dbReference>
<evidence type="ECO:0000313" key="11">
    <source>
        <dbReference type="Proteomes" id="UP001444661"/>
    </source>
</evidence>
<dbReference type="InterPro" id="IPR019831">
    <property type="entry name" value="Mn/Fe_SOD_N"/>
</dbReference>
<keyword evidence="3" id="KW-0479">Metal-binding</keyword>
<dbReference type="PRINTS" id="PR01703">
    <property type="entry name" value="MNSODISMTASE"/>
</dbReference>
<evidence type="ECO:0000256" key="1">
    <source>
        <dbReference type="ARBA" id="ARBA00008714"/>
    </source>
</evidence>
<evidence type="ECO:0000256" key="5">
    <source>
        <dbReference type="ARBA" id="ARBA00037226"/>
    </source>
</evidence>
<keyword evidence="7" id="KW-0472">Membrane</keyword>
<name>A0ABR1TG81_9PEZI</name>
<dbReference type="PROSITE" id="PS00088">
    <property type="entry name" value="SOD_MN"/>
    <property type="match status" value="1"/>
</dbReference>
<gene>
    <name evidence="10" type="ORF">PG993_005669</name>
</gene>
<comment type="caution">
    <text evidence="10">The sequence shown here is derived from an EMBL/GenBank/DDBJ whole genome shotgun (WGS) entry which is preliminary data.</text>
</comment>
<organism evidence="10 11">
    <name type="scientific">Apiospora rasikravindrae</name>
    <dbReference type="NCBI Taxonomy" id="990691"/>
    <lineage>
        <taxon>Eukaryota</taxon>
        <taxon>Fungi</taxon>
        <taxon>Dikarya</taxon>
        <taxon>Ascomycota</taxon>
        <taxon>Pezizomycotina</taxon>
        <taxon>Sordariomycetes</taxon>
        <taxon>Xylariomycetidae</taxon>
        <taxon>Amphisphaeriales</taxon>
        <taxon>Apiosporaceae</taxon>
        <taxon>Apiospora</taxon>
    </lineage>
</organism>
<comment type="similarity">
    <text evidence="1">Belongs to the iron/manganese superoxide dismutase family.</text>
</comment>
<reference evidence="10 11" key="1">
    <citation type="submission" date="2023-01" db="EMBL/GenBank/DDBJ databases">
        <title>Analysis of 21 Apiospora genomes using comparative genomics revels a genus with tremendous synthesis potential of carbohydrate active enzymes and secondary metabolites.</title>
        <authorList>
            <person name="Sorensen T."/>
        </authorList>
    </citation>
    <scope>NUCLEOTIDE SEQUENCE [LARGE SCALE GENOMIC DNA]</scope>
    <source>
        <strain evidence="10 11">CBS 33761</strain>
    </source>
</reference>
<feature type="domain" description="Manganese/iron superoxide dismutase C-terminal" evidence="9">
    <location>
        <begin position="261"/>
        <end position="332"/>
    </location>
</feature>
<dbReference type="Gene3D" id="1.10.287.990">
    <property type="entry name" value="Fe,Mn superoxide dismutase (SOD) domain"/>
    <property type="match status" value="1"/>
</dbReference>
<dbReference type="SUPFAM" id="SSF46609">
    <property type="entry name" value="Fe,Mn superoxide dismutase (SOD), N-terminal domain"/>
    <property type="match status" value="1"/>
</dbReference>
<dbReference type="Pfam" id="PF02777">
    <property type="entry name" value="Sod_Fe_C"/>
    <property type="match status" value="2"/>
</dbReference>
<keyword evidence="11" id="KW-1185">Reference proteome</keyword>
<feature type="region of interest" description="Disordered" evidence="6">
    <location>
        <begin position="43"/>
        <end position="64"/>
    </location>
</feature>
<dbReference type="InterPro" id="IPR001189">
    <property type="entry name" value="Mn/Fe_SOD"/>
</dbReference>
<protein>
    <recommendedName>
        <fullName evidence="2">superoxide dismutase</fullName>
        <ecNumber evidence="2">1.15.1.1</ecNumber>
    </recommendedName>
</protein>
<dbReference type="EMBL" id="JAQQWK010000003">
    <property type="protein sequence ID" value="KAK8045645.1"/>
    <property type="molecule type" value="Genomic_DNA"/>
</dbReference>
<dbReference type="EC" id="1.15.1.1" evidence="2"/>
<dbReference type="PANTHER" id="PTHR43595">
    <property type="entry name" value="37S RIBOSOMAL PROTEIN S26, MITOCHONDRIAL"/>
    <property type="match status" value="1"/>
</dbReference>
<dbReference type="PANTHER" id="PTHR43595:SF2">
    <property type="entry name" value="SMALL RIBOSOMAL SUBUNIT PROTEIN MS42"/>
    <property type="match status" value="1"/>
</dbReference>
<evidence type="ECO:0000259" key="8">
    <source>
        <dbReference type="Pfam" id="PF00081"/>
    </source>
</evidence>
<evidence type="ECO:0000259" key="9">
    <source>
        <dbReference type="Pfam" id="PF02777"/>
    </source>
</evidence>
<dbReference type="InterPro" id="IPR019832">
    <property type="entry name" value="Mn/Fe_SOD_C"/>
</dbReference>
<keyword evidence="7" id="KW-0812">Transmembrane</keyword>
<evidence type="ECO:0000313" key="10">
    <source>
        <dbReference type="EMBL" id="KAK8045645.1"/>
    </source>
</evidence>
<comment type="function">
    <text evidence="5">Component of the mitochondrial ribosome (mitoribosome), a dedicated translation machinery responsible for the synthesis of mitochondrial genome-encoded proteins, including at least some of the essential transmembrane subunits of the mitochondrial respiratory chain. The mitoribosomes are attached to the mitochondrial inner membrane and translation products are cotranslationally integrated into the membrane.</text>
</comment>
<keyword evidence="7" id="KW-1133">Transmembrane helix</keyword>
<keyword evidence="4" id="KW-0560">Oxidoreductase</keyword>
<dbReference type="Proteomes" id="UP001444661">
    <property type="component" value="Unassembled WGS sequence"/>
</dbReference>